<keyword evidence="1" id="KW-1133">Transmembrane helix</keyword>
<feature type="transmembrane region" description="Helical" evidence="1">
    <location>
        <begin position="37"/>
        <end position="60"/>
    </location>
</feature>
<reference evidence="2 3" key="1">
    <citation type="journal article" date="2014" name="Arch. Microbiol.">
        <title>Bacillus mesophilum sp. nov., strain IITR-54T, a novel 4-chlorobiphenyl dechlorinating bacterium.</title>
        <authorList>
            <person name="Manickam N."/>
            <person name="Singh N.K."/>
            <person name="Bajaj A."/>
            <person name="Kumar R.M."/>
            <person name="Kaur G."/>
            <person name="Kaur N."/>
            <person name="Bala M."/>
            <person name="Kumar A."/>
            <person name="Mayilraj S."/>
        </authorList>
    </citation>
    <scope>NUCLEOTIDE SEQUENCE [LARGE SCALE GENOMIC DNA]</scope>
    <source>
        <strain evidence="2 3">IITR-54</strain>
    </source>
</reference>
<protein>
    <recommendedName>
        <fullName evidence="4">Membrane protein YszA</fullName>
    </recommendedName>
</protein>
<proteinExistence type="predicted"/>
<evidence type="ECO:0008006" key="4">
    <source>
        <dbReference type="Google" id="ProtNLM"/>
    </source>
</evidence>
<dbReference type="RefSeq" id="WP_151573441.1">
    <property type="nucleotide sequence ID" value="NZ_WBOT01000002.1"/>
</dbReference>
<keyword evidence="1" id="KW-0472">Membrane</keyword>
<comment type="caution">
    <text evidence="2">The sequence shown here is derived from an EMBL/GenBank/DDBJ whole genome shotgun (WGS) entry which is preliminary data.</text>
</comment>
<dbReference type="Proteomes" id="UP000441354">
    <property type="component" value="Unassembled WGS sequence"/>
</dbReference>
<dbReference type="EMBL" id="WBOT01000002">
    <property type="protein sequence ID" value="KAB2334100.1"/>
    <property type="molecule type" value="Genomic_DNA"/>
</dbReference>
<dbReference type="AlphaFoldDB" id="A0A7V7RNK9"/>
<accession>A0A7V7RNK9</accession>
<evidence type="ECO:0000256" key="1">
    <source>
        <dbReference type="SAM" id="Phobius"/>
    </source>
</evidence>
<name>A0A7V7RNK9_9BACI</name>
<organism evidence="2 3">
    <name type="scientific">Bacillus mesophilum</name>
    <dbReference type="NCBI Taxonomy" id="1071718"/>
    <lineage>
        <taxon>Bacteria</taxon>
        <taxon>Bacillati</taxon>
        <taxon>Bacillota</taxon>
        <taxon>Bacilli</taxon>
        <taxon>Bacillales</taxon>
        <taxon>Bacillaceae</taxon>
        <taxon>Bacillus</taxon>
    </lineage>
</organism>
<evidence type="ECO:0000313" key="2">
    <source>
        <dbReference type="EMBL" id="KAB2334100.1"/>
    </source>
</evidence>
<keyword evidence="3" id="KW-1185">Reference proteome</keyword>
<sequence>MKRKYNPHGLPPWLRSIRNVCGQFIVPICIFQGIRTLILPSILDVLLLFLLIAAVIAFQFEMI</sequence>
<keyword evidence="1" id="KW-0812">Transmembrane</keyword>
<dbReference type="OrthoDB" id="2456214at2"/>
<gene>
    <name evidence="2" type="ORF">F7732_08470</name>
</gene>
<evidence type="ECO:0000313" key="3">
    <source>
        <dbReference type="Proteomes" id="UP000441354"/>
    </source>
</evidence>